<name>A0A8C0Y0K9_CASCN</name>
<reference evidence="2" key="1">
    <citation type="submission" date="2023-09" db="UniProtKB">
        <authorList>
            <consortium name="Ensembl"/>
        </authorList>
    </citation>
    <scope>IDENTIFICATION</scope>
</reference>
<dbReference type="AlphaFoldDB" id="A0A8C0Y0K9"/>
<evidence type="ECO:0000313" key="2">
    <source>
        <dbReference type="Ensembl" id="ENSCCNP00000031469.1"/>
    </source>
</evidence>
<evidence type="ECO:0000256" key="1">
    <source>
        <dbReference type="SAM" id="MobiDB-lite"/>
    </source>
</evidence>
<feature type="compositionally biased region" description="Polar residues" evidence="1">
    <location>
        <begin position="1"/>
        <end position="27"/>
    </location>
</feature>
<feature type="region of interest" description="Disordered" evidence="1">
    <location>
        <begin position="1"/>
        <end position="53"/>
    </location>
</feature>
<protein>
    <submittedName>
        <fullName evidence="2">Uncharacterized protein</fullName>
    </submittedName>
</protein>
<accession>A0A8C0Y0K9</accession>
<dbReference type="Ensembl" id="ENSCCNT00000039575.1">
    <property type="protein sequence ID" value="ENSCCNP00000031469.1"/>
    <property type="gene ID" value="ENSCCNG00000029981.1"/>
</dbReference>
<proteinExistence type="predicted"/>
<organism evidence="2">
    <name type="scientific">Castor canadensis</name>
    <name type="common">American beaver</name>
    <dbReference type="NCBI Taxonomy" id="51338"/>
    <lineage>
        <taxon>Eukaryota</taxon>
        <taxon>Metazoa</taxon>
        <taxon>Chordata</taxon>
        <taxon>Craniata</taxon>
        <taxon>Vertebrata</taxon>
        <taxon>Euteleostomi</taxon>
        <taxon>Mammalia</taxon>
        <taxon>Eutheria</taxon>
        <taxon>Euarchontoglires</taxon>
        <taxon>Glires</taxon>
        <taxon>Rodentia</taxon>
        <taxon>Castorimorpha</taxon>
        <taxon>Castoridae</taxon>
        <taxon>Castor</taxon>
    </lineage>
</organism>
<sequence length="107" mass="11461">MGSSASTPSVSVQTPNASDHQPASQPSGCPMHERKMKGCPMSAAPSGSTCENKASCVPAHQERAYEYVECPVTGAEAKNKENLDPSNLIGKHLQNLSRCILFYKCSY</sequence>